<proteinExistence type="predicted"/>
<gene>
    <name evidence="1" type="ORF">KFK09_025183</name>
</gene>
<accession>A0A8T3AES0</accession>
<reference evidence="1" key="1">
    <citation type="journal article" date="2022" name="Front. Genet.">
        <title>Chromosome-Scale Assembly of the Dendrobium nobile Genome Provides Insights Into the Molecular Mechanism of the Biosynthesis of the Medicinal Active Ingredient of Dendrobium.</title>
        <authorList>
            <person name="Xu Q."/>
            <person name="Niu S.-C."/>
            <person name="Li K.-L."/>
            <person name="Zheng P.-J."/>
            <person name="Zhang X.-J."/>
            <person name="Jia Y."/>
            <person name="Liu Y."/>
            <person name="Niu Y.-X."/>
            <person name="Yu L.-H."/>
            <person name="Chen D.-F."/>
            <person name="Zhang G.-Q."/>
        </authorList>
    </citation>
    <scope>NUCLEOTIDE SEQUENCE</scope>
    <source>
        <tissue evidence="1">Leaf</tissue>
    </source>
</reference>
<evidence type="ECO:0000313" key="1">
    <source>
        <dbReference type="EMBL" id="KAI0495036.1"/>
    </source>
</evidence>
<evidence type="ECO:0000313" key="2">
    <source>
        <dbReference type="Proteomes" id="UP000829196"/>
    </source>
</evidence>
<dbReference type="Proteomes" id="UP000829196">
    <property type="component" value="Unassembled WGS sequence"/>
</dbReference>
<sequence length="54" mass="6430">MSKQPLAFKISLPKLFLGLRRIGSFRSVPPRVDLDRSSRPFLRRHMRIKFPKNH</sequence>
<keyword evidence="2" id="KW-1185">Reference proteome</keyword>
<name>A0A8T3AES0_DENNO</name>
<comment type="caution">
    <text evidence="1">The sequence shown here is derived from an EMBL/GenBank/DDBJ whole genome shotgun (WGS) entry which is preliminary data.</text>
</comment>
<organism evidence="1 2">
    <name type="scientific">Dendrobium nobile</name>
    <name type="common">Orchid</name>
    <dbReference type="NCBI Taxonomy" id="94219"/>
    <lineage>
        <taxon>Eukaryota</taxon>
        <taxon>Viridiplantae</taxon>
        <taxon>Streptophyta</taxon>
        <taxon>Embryophyta</taxon>
        <taxon>Tracheophyta</taxon>
        <taxon>Spermatophyta</taxon>
        <taxon>Magnoliopsida</taxon>
        <taxon>Liliopsida</taxon>
        <taxon>Asparagales</taxon>
        <taxon>Orchidaceae</taxon>
        <taxon>Epidendroideae</taxon>
        <taxon>Malaxideae</taxon>
        <taxon>Dendrobiinae</taxon>
        <taxon>Dendrobium</taxon>
    </lineage>
</organism>
<protein>
    <submittedName>
        <fullName evidence="1">Uncharacterized protein</fullName>
    </submittedName>
</protein>
<dbReference type="EMBL" id="JAGYWB010000017">
    <property type="protein sequence ID" value="KAI0495036.1"/>
    <property type="molecule type" value="Genomic_DNA"/>
</dbReference>
<dbReference type="AlphaFoldDB" id="A0A8T3AES0"/>